<dbReference type="PANTHER" id="PTHR11012">
    <property type="entry name" value="PROTEIN KINASE-LIKE DOMAIN-CONTAINING"/>
    <property type="match status" value="1"/>
</dbReference>
<dbReference type="AlphaFoldDB" id="A0AAV1KNR8"/>
<dbReference type="Proteomes" id="UP001314205">
    <property type="component" value="Unassembled WGS sequence"/>
</dbReference>
<protein>
    <recommendedName>
        <fullName evidence="1">CHK kinase-like domain-containing protein</fullName>
    </recommendedName>
</protein>
<keyword evidence="3" id="KW-1185">Reference proteome</keyword>
<evidence type="ECO:0000313" key="2">
    <source>
        <dbReference type="EMBL" id="CAK1584110.1"/>
    </source>
</evidence>
<dbReference type="Gene3D" id="3.90.1200.10">
    <property type="match status" value="1"/>
</dbReference>
<gene>
    <name evidence="2" type="ORF">PARMNEM_LOCUS5424</name>
</gene>
<feature type="domain" description="CHK kinase-like" evidence="1">
    <location>
        <begin position="133"/>
        <end position="316"/>
    </location>
</feature>
<dbReference type="Pfam" id="PF02958">
    <property type="entry name" value="EcKL"/>
    <property type="match status" value="1"/>
</dbReference>
<evidence type="ECO:0000259" key="1">
    <source>
        <dbReference type="SMART" id="SM00587"/>
    </source>
</evidence>
<proteinExistence type="predicted"/>
<dbReference type="InterPro" id="IPR015897">
    <property type="entry name" value="CHK_kinase-like"/>
</dbReference>
<dbReference type="InterPro" id="IPR011009">
    <property type="entry name" value="Kinase-like_dom_sf"/>
</dbReference>
<name>A0AAV1KNR8_9NEOP</name>
<dbReference type="InterPro" id="IPR004119">
    <property type="entry name" value="EcKL"/>
</dbReference>
<dbReference type="SUPFAM" id="SSF56112">
    <property type="entry name" value="Protein kinase-like (PK-like)"/>
    <property type="match status" value="1"/>
</dbReference>
<organism evidence="2 3">
    <name type="scientific">Parnassius mnemosyne</name>
    <name type="common">clouded apollo</name>
    <dbReference type="NCBI Taxonomy" id="213953"/>
    <lineage>
        <taxon>Eukaryota</taxon>
        <taxon>Metazoa</taxon>
        <taxon>Ecdysozoa</taxon>
        <taxon>Arthropoda</taxon>
        <taxon>Hexapoda</taxon>
        <taxon>Insecta</taxon>
        <taxon>Pterygota</taxon>
        <taxon>Neoptera</taxon>
        <taxon>Endopterygota</taxon>
        <taxon>Lepidoptera</taxon>
        <taxon>Glossata</taxon>
        <taxon>Ditrysia</taxon>
        <taxon>Papilionoidea</taxon>
        <taxon>Papilionidae</taxon>
        <taxon>Parnassiinae</taxon>
        <taxon>Parnassini</taxon>
        <taxon>Parnassius</taxon>
        <taxon>Driopa</taxon>
    </lineage>
</organism>
<dbReference type="EMBL" id="CAVLGL010000068">
    <property type="protein sequence ID" value="CAK1584110.1"/>
    <property type="molecule type" value="Genomic_DNA"/>
</dbReference>
<reference evidence="2 3" key="1">
    <citation type="submission" date="2023-11" db="EMBL/GenBank/DDBJ databases">
        <authorList>
            <person name="Hedman E."/>
            <person name="Englund M."/>
            <person name="Stromberg M."/>
            <person name="Nyberg Akerstrom W."/>
            <person name="Nylinder S."/>
            <person name="Jareborg N."/>
            <person name="Kallberg Y."/>
            <person name="Kronander E."/>
        </authorList>
    </citation>
    <scope>NUCLEOTIDE SEQUENCE [LARGE SCALE GENOMIC DNA]</scope>
</reference>
<sequence length="396" mass="45975">MSVVRTRNHKMSDTEQLLCSLLKTIATEHDYKDCETKLQSFSTEAANHTSQLHHITLSATGKDDLKLFAKSAIVNENIRAQTQFEIFETEMFFYSELLKQFQEMEKHHNVPTEHRLATVKFYGCNREHLKEILVLEDLSAQGFDIYDRLKSFDWNHASKAVTELSKLHALSIAYSKEYPEKFDALYTKLHKDIDNIKSFLQIIINKTMMVIKGENKVKVGAFLQKVQFDEFKKFHMPSRRPVIAHGDFRASNLMHRTREDGQLEVVIIDYQMLQISNPIVDLMYFIFTGSDEEFRAKHYHQLLDHYYLELCNALTRLDVDSNEVYPKEDFECELKKIQPYGLIISLLLLPMVTVDDGNVRKLDVTDDINDLAINPNELAATRLNGVINDYVRLGVL</sequence>
<dbReference type="PANTHER" id="PTHR11012:SF8">
    <property type="entry name" value="JUVENILE HORMONE-INDUCIBLE PROTEIN 26"/>
    <property type="match status" value="1"/>
</dbReference>
<evidence type="ECO:0000313" key="3">
    <source>
        <dbReference type="Proteomes" id="UP001314205"/>
    </source>
</evidence>
<dbReference type="SMART" id="SM00587">
    <property type="entry name" value="CHK"/>
    <property type="match status" value="1"/>
</dbReference>
<accession>A0AAV1KNR8</accession>
<comment type="caution">
    <text evidence="2">The sequence shown here is derived from an EMBL/GenBank/DDBJ whole genome shotgun (WGS) entry which is preliminary data.</text>
</comment>